<dbReference type="Pfam" id="PF12766">
    <property type="entry name" value="Pyridox_oxase_2"/>
    <property type="match status" value="1"/>
</dbReference>
<dbReference type="Gene3D" id="2.30.110.10">
    <property type="entry name" value="Electron Transport, Fmn-binding Protein, Chain A"/>
    <property type="match status" value="1"/>
</dbReference>
<dbReference type="Proteomes" id="UP000639403">
    <property type="component" value="Unassembled WGS sequence"/>
</dbReference>
<dbReference type="SUPFAM" id="SSF50475">
    <property type="entry name" value="FMN-binding split barrel"/>
    <property type="match status" value="1"/>
</dbReference>
<reference evidence="2" key="1">
    <citation type="submission" date="2020-11" db="EMBL/GenBank/DDBJ databases">
        <authorList>
            <person name="Koelle M."/>
            <person name="Horta M.A.C."/>
            <person name="Nowrousian M."/>
            <person name="Ohm R.A."/>
            <person name="Benz P."/>
            <person name="Pilgard A."/>
        </authorList>
    </citation>
    <scope>NUCLEOTIDE SEQUENCE</scope>
    <source>
        <strain evidence="2">FPRL280</strain>
    </source>
</reference>
<dbReference type="InterPro" id="IPR024624">
    <property type="entry name" value="Pyridox_Oxase_Alr4036_FMN-bd"/>
</dbReference>
<dbReference type="EMBL" id="JADOXO010000023">
    <property type="protein sequence ID" value="KAF9818989.1"/>
    <property type="molecule type" value="Genomic_DNA"/>
</dbReference>
<dbReference type="GO" id="GO:0010181">
    <property type="term" value="F:FMN binding"/>
    <property type="evidence" value="ECO:0007669"/>
    <property type="project" value="InterPro"/>
</dbReference>
<sequence length="232" mass="26161">MVAAPNWLNALSLALALPENKSQRLYQLATVDSKGLPHARTVGYVDFLEPEDSPNLPILLGMTDIRTPKVGQMRSQPYVEICWWLSGSREQFRIAGPLQVVASPNVDVDVVPKGEGTLAIDKLTRQGFDWETKRQETFERIPGPMKATWCKPQPASVIGSYDEGKTWPQTLAPVGEEQSEEERQNRETALKNFALTLIEPVEVDWVQVGTNPHRRTKFTRNGEEWLEEILVP</sequence>
<protein>
    <recommendedName>
        <fullName evidence="1">Pyridoxamine 5'-phosphate oxidase Alr4036 family FMN-binding domain-containing protein</fullName>
    </recommendedName>
</protein>
<dbReference type="PANTHER" id="PTHR28243:SF1">
    <property type="entry name" value="PYRIDOXAMINE 5'-PHOSPHATE OXIDASE ALR4036 FAMILY FMN-BINDING DOMAIN-CONTAINING PROTEIN"/>
    <property type="match status" value="1"/>
</dbReference>
<evidence type="ECO:0000313" key="3">
    <source>
        <dbReference type="Proteomes" id="UP000639403"/>
    </source>
</evidence>
<accession>A0A8H7P7S7</accession>
<name>A0A8H7P7S7_9APHY</name>
<dbReference type="InterPro" id="IPR012349">
    <property type="entry name" value="Split_barrel_FMN-bd"/>
</dbReference>
<gene>
    <name evidence="2" type="ORF">IEO21_02403</name>
</gene>
<proteinExistence type="predicted"/>
<organism evidence="2 3">
    <name type="scientific">Rhodonia placenta</name>
    <dbReference type="NCBI Taxonomy" id="104341"/>
    <lineage>
        <taxon>Eukaryota</taxon>
        <taxon>Fungi</taxon>
        <taxon>Dikarya</taxon>
        <taxon>Basidiomycota</taxon>
        <taxon>Agaricomycotina</taxon>
        <taxon>Agaricomycetes</taxon>
        <taxon>Polyporales</taxon>
        <taxon>Adustoporiaceae</taxon>
        <taxon>Rhodonia</taxon>
    </lineage>
</organism>
<comment type="caution">
    <text evidence="2">The sequence shown here is derived from an EMBL/GenBank/DDBJ whole genome shotgun (WGS) entry which is preliminary data.</text>
</comment>
<feature type="domain" description="Pyridoxamine 5'-phosphate oxidase Alr4036 family FMN-binding" evidence="1">
    <location>
        <begin position="5"/>
        <end position="101"/>
    </location>
</feature>
<evidence type="ECO:0000313" key="2">
    <source>
        <dbReference type="EMBL" id="KAF9818989.1"/>
    </source>
</evidence>
<dbReference type="PANTHER" id="PTHR28243">
    <property type="entry name" value="AGL049CP"/>
    <property type="match status" value="1"/>
</dbReference>
<reference evidence="2" key="2">
    <citation type="journal article" name="Front. Microbiol.">
        <title>Degradative Capacity of Two Strains of Rhodonia placenta: From Phenotype to Genotype.</title>
        <authorList>
            <person name="Kolle M."/>
            <person name="Horta M.A.C."/>
            <person name="Nowrousian M."/>
            <person name="Ohm R.A."/>
            <person name="Benz J.P."/>
            <person name="Pilgard A."/>
        </authorList>
    </citation>
    <scope>NUCLEOTIDE SEQUENCE</scope>
    <source>
        <strain evidence="2">FPRL280</strain>
    </source>
</reference>
<evidence type="ECO:0000259" key="1">
    <source>
        <dbReference type="Pfam" id="PF12766"/>
    </source>
</evidence>
<dbReference type="AlphaFoldDB" id="A0A8H7P7S7"/>